<keyword evidence="2" id="KW-1185">Reference proteome</keyword>
<dbReference type="AlphaFoldDB" id="A0A8S4C1P0"/>
<gene>
    <name evidence="1" type="ORF">MHYMCMPASI_00536</name>
</gene>
<name>A0A8S4C1P0_9ACAR</name>
<evidence type="ECO:0000313" key="2">
    <source>
        <dbReference type="Proteomes" id="UP000837675"/>
    </source>
</evidence>
<comment type="caution">
    <text evidence="1">The sequence shown here is derived from an EMBL/GenBank/DDBJ whole genome shotgun (WGS) entry which is preliminary data.</text>
</comment>
<reference evidence="1" key="1">
    <citation type="submission" date="2021-06" db="EMBL/GenBank/DDBJ databases">
        <authorList>
            <person name="Nardi T."/>
            <person name="Nardi T."/>
        </authorList>
    </citation>
    <scope>NUCLEOTIDE SEQUENCE</scope>
</reference>
<organism evidence="1 2">
    <name type="scientific">Hyalomma marginatum</name>
    <dbReference type="NCBI Taxonomy" id="34627"/>
    <lineage>
        <taxon>Eukaryota</taxon>
        <taxon>Metazoa</taxon>
        <taxon>Ecdysozoa</taxon>
        <taxon>Arthropoda</taxon>
        <taxon>Chelicerata</taxon>
        <taxon>Arachnida</taxon>
        <taxon>Acari</taxon>
        <taxon>Parasitiformes</taxon>
        <taxon>Ixodida</taxon>
        <taxon>Ixodoidea</taxon>
        <taxon>Ixodidae</taxon>
        <taxon>Hyalomminae</taxon>
        <taxon>Hyalomma</taxon>
    </lineage>
</organism>
<dbReference type="Proteomes" id="UP000837675">
    <property type="component" value="Unassembled WGS sequence"/>
</dbReference>
<protein>
    <submittedName>
        <fullName evidence="1">Uncharacterized protein</fullName>
    </submittedName>
</protein>
<evidence type="ECO:0000313" key="1">
    <source>
        <dbReference type="EMBL" id="CAG7592181.1"/>
    </source>
</evidence>
<accession>A0A8S4C1P0</accession>
<proteinExistence type="predicted"/>
<dbReference type="EMBL" id="CAJVAF010000237">
    <property type="protein sequence ID" value="CAG7592181.1"/>
    <property type="molecule type" value="Genomic_DNA"/>
</dbReference>
<sequence length="48" mass="5698">MCLDSNQSLEDYLPAAKQELITMPKLWNKCIEKVRELYELLPREAFLI</sequence>